<keyword evidence="10" id="KW-1185">Reference proteome</keyword>
<gene>
    <name evidence="9" type="ORF">FSP39_001932</name>
</gene>
<dbReference type="PANTHER" id="PTHR45677:SF8">
    <property type="entry name" value="CYSTEINE SULFINIC ACID DECARBOXYLASE"/>
    <property type="match status" value="1"/>
</dbReference>
<dbReference type="Gene3D" id="3.90.1150.170">
    <property type="match status" value="1"/>
</dbReference>
<comment type="subunit">
    <text evidence="3">Homodimer.</text>
</comment>
<dbReference type="EMBL" id="VSWD01000009">
    <property type="protein sequence ID" value="KAK3092362.1"/>
    <property type="molecule type" value="Genomic_DNA"/>
</dbReference>
<accession>A0AA88XV23</accession>
<evidence type="ECO:0000313" key="9">
    <source>
        <dbReference type="EMBL" id="KAK3092362.1"/>
    </source>
</evidence>
<dbReference type="InterPro" id="IPR015424">
    <property type="entry name" value="PyrdxlP-dep_Trfase"/>
</dbReference>
<dbReference type="AlphaFoldDB" id="A0AA88XV23"/>
<keyword evidence="5 7" id="KW-0663">Pyridoxal phosphate</keyword>
<sequence length="493" mass="55988">MSSLNGTTNGGMGVTENQTEFLDRLYTMMINDVFIGSRKREARVVNFKHPKELEKTIDLQLNEDETKDEDLLKICKDVIQYSVKTGHPRFFNQLFGGLDEYSLGGAWLTEVLNTSQYTFEVAPVFTLMEKTLLGKMLQLIGFTNGDAIFTPGGSIANMYALNVARFKQFPDVKRTGMQGLPHLCVLTSEKGHYSLKKGVALIGIGIDNLYSVKADSKGRMDPEDLEKMILKLQSENKRPYLVNATAGTTVLGVYDPLDKIADICKKYNLWMHVDGAWGGSAVLSKKMKYLMKGIERADSMTWNPHKMMGAPLQTAAFLTRHKDLLPQCHSANAQYLFQQDKFYDVSYDTGDKSIQCGRKIDCLKLWMMWKAKGDKGFEKDIDNLFDCAQYLAELAEKRDGFELIQKPECTNVCFWYIPPSLRGKERTADWWKSLAKVAPVIKERMTTNGTMLIGYQPDGERVNFFRMIVSNLEIVKKDMDFVIDEIDRLGKDL</sequence>
<keyword evidence="4" id="KW-0210">Decarboxylase</keyword>
<protein>
    <submittedName>
        <fullName evidence="9">Uncharacterized protein</fullName>
    </submittedName>
</protein>
<comment type="similarity">
    <text evidence="2 8">Belongs to the group II decarboxylase family.</text>
</comment>
<dbReference type="SUPFAM" id="SSF53383">
    <property type="entry name" value="PLP-dependent transferases"/>
    <property type="match status" value="1"/>
</dbReference>
<dbReference type="GO" id="GO:0005737">
    <property type="term" value="C:cytoplasm"/>
    <property type="evidence" value="ECO:0007669"/>
    <property type="project" value="TreeGrafter"/>
</dbReference>
<feature type="modified residue" description="N6-(pyridoxal phosphate)lysine" evidence="7">
    <location>
        <position position="306"/>
    </location>
</feature>
<comment type="caution">
    <text evidence="9">The sequence shown here is derived from an EMBL/GenBank/DDBJ whole genome shotgun (WGS) entry which is preliminary data.</text>
</comment>
<evidence type="ECO:0000256" key="2">
    <source>
        <dbReference type="ARBA" id="ARBA00009533"/>
    </source>
</evidence>
<evidence type="ECO:0000256" key="5">
    <source>
        <dbReference type="ARBA" id="ARBA00022898"/>
    </source>
</evidence>
<evidence type="ECO:0000256" key="3">
    <source>
        <dbReference type="ARBA" id="ARBA00011738"/>
    </source>
</evidence>
<evidence type="ECO:0000313" key="10">
    <source>
        <dbReference type="Proteomes" id="UP001186944"/>
    </source>
</evidence>
<dbReference type="Gene3D" id="3.40.640.10">
    <property type="entry name" value="Type I PLP-dependent aspartate aminotransferase-like (Major domain)"/>
    <property type="match status" value="1"/>
</dbReference>
<evidence type="ECO:0000256" key="7">
    <source>
        <dbReference type="PIRSR" id="PIRSR602129-50"/>
    </source>
</evidence>
<dbReference type="GO" id="GO:0030170">
    <property type="term" value="F:pyridoxal phosphate binding"/>
    <property type="evidence" value="ECO:0007669"/>
    <property type="project" value="InterPro"/>
</dbReference>
<reference evidence="9" key="1">
    <citation type="submission" date="2019-08" db="EMBL/GenBank/DDBJ databases">
        <title>The improved chromosome-level genome for the pearl oyster Pinctada fucata martensii using PacBio sequencing and Hi-C.</title>
        <authorList>
            <person name="Zheng Z."/>
        </authorList>
    </citation>
    <scope>NUCLEOTIDE SEQUENCE</scope>
    <source>
        <strain evidence="9">ZZ-2019</strain>
        <tissue evidence="9">Adductor muscle</tissue>
    </source>
</reference>
<dbReference type="PANTHER" id="PTHR45677">
    <property type="entry name" value="GLUTAMATE DECARBOXYLASE-RELATED"/>
    <property type="match status" value="1"/>
</dbReference>
<organism evidence="9 10">
    <name type="scientific">Pinctada imbricata</name>
    <name type="common">Atlantic pearl-oyster</name>
    <name type="synonym">Pinctada martensii</name>
    <dbReference type="NCBI Taxonomy" id="66713"/>
    <lineage>
        <taxon>Eukaryota</taxon>
        <taxon>Metazoa</taxon>
        <taxon>Spiralia</taxon>
        <taxon>Lophotrochozoa</taxon>
        <taxon>Mollusca</taxon>
        <taxon>Bivalvia</taxon>
        <taxon>Autobranchia</taxon>
        <taxon>Pteriomorphia</taxon>
        <taxon>Pterioida</taxon>
        <taxon>Pterioidea</taxon>
        <taxon>Pteriidae</taxon>
        <taxon>Pinctada</taxon>
    </lineage>
</organism>
<dbReference type="InterPro" id="IPR002129">
    <property type="entry name" value="PyrdxlP-dep_de-COase"/>
</dbReference>
<dbReference type="GO" id="GO:0016831">
    <property type="term" value="F:carboxy-lyase activity"/>
    <property type="evidence" value="ECO:0007669"/>
    <property type="project" value="UniProtKB-KW"/>
</dbReference>
<dbReference type="Proteomes" id="UP001186944">
    <property type="component" value="Unassembled WGS sequence"/>
</dbReference>
<evidence type="ECO:0000256" key="8">
    <source>
        <dbReference type="RuleBase" id="RU000382"/>
    </source>
</evidence>
<evidence type="ECO:0000256" key="6">
    <source>
        <dbReference type="ARBA" id="ARBA00023239"/>
    </source>
</evidence>
<comment type="cofactor">
    <cofactor evidence="1 7 8">
        <name>pyridoxal 5'-phosphate</name>
        <dbReference type="ChEBI" id="CHEBI:597326"/>
    </cofactor>
</comment>
<dbReference type="GO" id="GO:0019752">
    <property type="term" value="P:carboxylic acid metabolic process"/>
    <property type="evidence" value="ECO:0007669"/>
    <property type="project" value="InterPro"/>
</dbReference>
<dbReference type="InterPro" id="IPR015421">
    <property type="entry name" value="PyrdxlP-dep_Trfase_major"/>
</dbReference>
<proteinExistence type="inferred from homology"/>
<dbReference type="CDD" id="cd06450">
    <property type="entry name" value="DOPA_deC_like"/>
    <property type="match status" value="1"/>
</dbReference>
<evidence type="ECO:0000256" key="1">
    <source>
        <dbReference type="ARBA" id="ARBA00001933"/>
    </source>
</evidence>
<evidence type="ECO:0000256" key="4">
    <source>
        <dbReference type="ARBA" id="ARBA00022793"/>
    </source>
</evidence>
<dbReference type="Pfam" id="PF00282">
    <property type="entry name" value="Pyridoxal_deC"/>
    <property type="match status" value="1"/>
</dbReference>
<keyword evidence="6 8" id="KW-0456">Lyase</keyword>
<name>A0AA88XV23_PINIB</name>
<dbReference type="FunFam" id="3.40.640.10:FF:000016">
    <property type="entry name" value="Glutamate decarboxylase like 1"/>
    <property type="match status" value="1"/>
</dbReference>